<dbReference type="GO" id="GO:0046872">
    <property type="term" value="F:metal ion binding"/>
    <property type="evidence" value="ECO:0007669"/>
    <property type="project" value="UniProtKB-KW"/>
</dbReference>
<evidence type="ECO:0000256" key="1">
    <source>
        <dbReference type="ARBA" id="ARBA00000815"/>
    </source>
</evidence>
<feature type="non-terminal residue" evidence="11">
    <location>
        <position position="1"/>
    </location>
</feature>
<dbReference type="InterPro" id="IPR030048">
    <property type="entry name" value="SurE"/>
</dbReference>
<comment type="similarity">
    <text evidence="4">Belongs to the SurE nucleotidase family.</text>
</comment>
<gene>
    <name evidence="11" type="ORF">METZ01_LOCUS252968</name>
</gene>
<evidence type="ECO:0000256" key="9">
    <source>
        <dbReference type="ARBA" id="ARBA00022801"/>
    </source>
</evidence>
<evidence type="ECO:0000256" key="2">
    <source>
        <dbReference type="ARBA" id="ARBA00001946"/>
    </source>
</evidence>
<dbReference type="NCBIfam" id="TIGR00087">
    <property type="entry name" value="surE"/>
    <property type="match status" value="1"/>
</dbReference>
<evidence type="ECO:0000256" key="6">
    <source>
        <dbReference type="ARBA" id="ARBA00022490"/>
    </source>
</evidence>
<evidence type="ECO:0000256" key="8">
    <source>
        <dbReference type="ARBA" id="ARBA00022741"/>
    </source>
</evidence>
<dbReference type="GO" id="GO:0008254">
    <property type="term" value="F:3'-nucleotidase activity"/>
    <property type="evidence" value="ECO:0007669"/>
    <property type="project" value="TreeGrafter"/>
</dbReference>
<evidence type="ECO:0000256" key="7">
    <source>
        <dbReference type="ARBA" id="ARBA00022723"/>
    </source>
</evidence>
<organism evidence="11">
    <name type="scientific">marine metagenome</name>
    <dbReference type="NCBI Taxonomy" id="408172"/>
    <lineage>
        <taxon>unclassified sequences</taxon>
        <taxon>metagenomes</taxon>
        <taxon>ecological metagenomes</taxon>
    </lineage>
</organism>
<dbReference type="InterPro" id="IPR036523">
    <property type="entry name" value="SurE-like_sf"/>
</dbReference>
<dbReference type="AlphaFoldDB" id="A0A382IK33"/>
<keyword evidence="9" id="KW-0378">Hydrolase</keyword>
<evidence type="ECO:0000313" key="11">
    <source>
        <dbReference type="EMBL" id="SVC00114.1"/>
    </source>
</evidence>
<dbReference type="GO" id="GO:0005737">
    <property type="term" value="C:cytoplasm"/>
    <property type="evidence" value="ECO:0007669"/>
    <property type="project" value="UniProtKB-SubCell"/>
</dbReference>
<proteinExistence type="inferred from homology"/>
<accession>A0A382IK33</accession>
<name>A0A382IK33_9ZZZZ</name>
<dbReference type="GO" id="GO:0008253">
    <property type="term" value="F:5'-nucleotidase activity"/>
    <property type="evidence" value="ECO:0007669"/>
    <property type="project" value="UniProtKB-EC"/>
</dbReference>
<evidence type="ECO:0000256" key="3">
    <source>
        <dbReference type="ARBA" id="ARBA00004496"/>
    </source>
</evidence>
<comment type="cofactor">
    <cofactor evidence="2">
        <name>Mg(2+)</name>
        <dbReference type="ChEBI" id="CHEBI:18420"/>
    </cofactor>
</comment>
<dbReference type="Pfam" id="PF01975">
    <property type="entry name" value="SurE"/>
    <property type="match status" value="1"/>
</dbReference>
<reference evidence="11" key="1">
    <citation type="submission" date="2018-05" db="EMBL/GenBank/DDBJ databases">
        <authorList>
            <person name="Lanie J.A."/>
            <person name="Ng W.-L."/>
            <person name="Kazmierczak K.M."/>
            <person name="Andrzejewski T.M."/>
            <person name="Davidsen T.M."/>
            <person name="Wayne K.J."/>
            <person name="Tettelin H."/>
            <person name="Glass J.I."/>
            <person name="Rusch D."/>
            <person name="Podicherti R."/>
            <person name="Tsui H.-C.T."/>
            <person name="Winkler M.E."/>
        </authorList>
    </citation>
    <scope>NUCLEOTIDE SEQUENCE</scope>
</reference>
<dbReference type="FunFam" id="3.40.1210.10:FF:000001">
    <property type="entry name" value="5'/3'-nucleotidase SurE"/>
    <property type="match status" value="1"/>
</dbReference>
<dbReference type="GO" id="GO:0000166">
    <property type="term" value="F:nucleotide binding"/>
    <property type="evidence" value="ECO:0007669"/>
    <property type="project" value="UniProtKB-KW"/>
</dbReference>
<evidence type="ECO:0000259" key="10">
    <source>
        <dbReference type="Pfam" id="PF01975"/>
    </source>
</evidence>
<feature type="domain" description="Survival protein SurE-like phosphatase/nucleotidase" evidence="10">
    <location>
        <begin position="9"/>
        <end position="190"/>
    </location>
</feature>
<keyword evidence="7" id="KW-0479">Metal-binding</keyword>
<dbReference type="EC" id="3.1.3.5" evidence="5"/>
<dbReference type="PANTHER" id="PTHR30457:SF12">
    <property type="entry name" value="5'_3'-NUCLEOTIDASE SURE"/>
    <property type="match status" value="1"/>
</dbReference>
<comment type="subcellular location">
    <subcellularLocation>
        <location evidence="3">Cytoplasm</location>
    </subcellularLocation>
</comment>
<dbReference type="HAMAP" id="MF_00060">
    <property type="entry name" value="SurE"/>
    <property type="match status" value="1"/>
</dbReference>
<dbReference type="SUPFAM" id="SSF64167">
    <property type="entry name" value="SurE-like"/>
    <property type="match status" value="1"/>
</dbReference>
<dbReference type="NCBIfam" id="NF001490">
    <property type="entry name" value="PRK00346.1-4"/>
    <property type="match status" value="1"/>
</dbReference>
<evidence type="ECO:0000256" key="5">
    <source>
        <dbReference type="ARBA" id="ARBA00012643"/>
    </source>
</evidence>
<dbReference type="Gene3D" id="3.40.1210.10">
    <property type="entry name" value="Survival protein SurE-like phosphatase/nucleotidase"/>
    <property type="match status" value="1"/>
</dbReference>
<protein>
    <recommendedName>
        <fullName evidence="5">5'-nucleotidase</fullName>
        <ecNumber evidence="5">3.1.3.5</ecNumber>
    </recommendedName>
</protein>
<dbReference type="GO" id="GO:0004309">
    <property type="term" value="F:exopolyphosphatase activity"/>
    <property type="evidence" value="ECO:0007669"/>
    <property type="project" value="TreeGrafter"/>
</dbReference>
<keyword evidence="6" id="KW-0963">Cytoplasm</keyword>
<dbReference type="EMBL" id="UINC01067943">
    <property type="protein sequence ID" value="SVC00114.1"/>
    <property type="molecule type" value="Genomic_DNA"/>
</dbReference>
<keyword evidence="8" id="KW-0547">Nucleotide-binding</keyword>
<dbReference type="InterPro" id="IPR002828">
    <property type="entry name" value="SurE-like_Pase/nucleotidase"/>
</dbReference>
<dbReference type="PANTHER" id="PTHR30457">
    <property type="entry name" value="5'-NUCLEOTIDASE SURE"/>
    <property type="match status" value="1"/>
</dbReference>
<comment type="catalytic activity">
    <reaction evidence="1">
        <text>a ribonucleoside 5'-phosphate + H2O = a ribonucleoside + phosphate</text>
        <dbReference type="Rhea" id="RHEA:12484"/>
        <dbReference type="ChEBI" id="CHEBI:15377"/>
        <dbReference type="ChEBI" id="CHEBI:18254"/>
        <dbReference type="ChEBI" id="CHEBI:43474"/>
        <dbReference type="ChEBI" id="CHEBI:58043"/>
        <dbReference type="EC" id="3.1.3.5"/>
    </reaction>
</comment>
<sequence length="256" mass="27640">VTDLAGMRILLSNDDGIDAPGLKCLERVARKLSEDVWIVAPERDQSGVSHALSLSDPVRYRSLGDRKFAVEGTPTDSVLLGILNLIPPPRPNLLLSGVNRGGNLGDDVTYSGTVAAAMEGTLLGIPSIALSQYTVQRENAKWATAENYAPDLIRRLVTIGWSSDVLMNVNFPDVSEDKVGGVSVAYQGRGKPGSVLERRGDVRGRDYYWIGSTRTNESVSDGSDLSEILAGRITVTPLHMNLTDQEAYESLSKALK</sequence>
<evidence type="ECO:0000256" key="4">
    <source>
        <dbReference type="ARBA" id="ARBA00011062"/>
    </source>
</evidence>